<comment type="caution">
    <text evidence="1">The sequence shown here is derived from an EMBL/GenBank/DDBJ whole genome shotgun (WGS) entry which is preliminary data.</text>
</comment>
<reference evidence="1" key="1">
    <citation type="submission" date="2019-03" db="EMBL/GenBank/DDBJ databases">
        <title>Long read genome sequence of the mycoparasitic Pythium oligandrum ATCC 38472 isolated from sugarbeet rhizosphere.</title>
        <authorList>
            <person name="Gaulin E."/>
        </authorList>
    </citation>
    <scope>NUCLEOTIDE SEQUENCE</scope>
    <source>
        <strain evidence="1">ATCC 38472_TT</strain>
    </source>
</reference>
<evidence type="ECO:0000313" key="1">
    <source>
        <dbReference type="EMBL" id="TMW62651.1"/>
    </source>
</evidence>
<organism evidence="1 2">
    <name type="scientific">Pythium oligandrum</name>
    <name type="common">Mycoparasitic fungus</name>
    <dbReference type="NCBI Taxonomy" id="41045"/>
    <lineage>
        <taxon>Eukaryota</taxon>
        <taxon>Sar</taxon>
        <taxon>Stramenopiles</taxon>
        <taxon>Oomycota</taxon>
        <taxon>Peronosporomycetes</taxon>
        <taxon>Pythiales</taxon>
        <taxon>Pythiaceae</taxon>
        <taxon>Pythium</taxon>
    </lineage>
</organism>
<evidence type="ECO:0000313" key="2">
    <source>
        <dbReference type="Proteomes" id="UP000794436"/>
    </source>
</evidence>
<name>A0A8K1CH13_PYTOL</name>
<accession>A0A8K1CH13</accession>
<sequence length="76" mass="8157">MNRATTTDCATRLRVHVSSVITCAIEPARVPGTVRIDSKGVDALWANAGRRRALAFKLVANATLIFAGHVEQVQSP</sequence>
<protein>
    <submittedName>
        <fullName evidence="1">Uncharacterized protein</fullName>
    </submittedName>
</protein>
<dbReference type="AlphaFoldDB" id="A0A8K1CH13"/>
<proteinExistence type="predicted"/>
<keyword evidence="2" id="KW-1185">Reference proteome</keyword>
<dbReference type="EMBL" id="SPLM01000073">
    <property type="protein sequence ID" value="TMW62651.1"/>
    <property type="molecule type" value="Genomic_DNA"/>
</dbReference>
<gene>
    <name evidence="1" type="ORF">Poli38472_005269</name>
</gene>
<dbReference type="Proteomes" id="UP000794436">
    <property type="component" value="Unassembled WGS sequence"/>
</dbReference>